<dbReference type="PANTHER" id="PTHR31236">
    <property type="entry name" value="BURP DOMAIN PROTEIN USPL1-LIKE"/>
    <property type="match status" value="1"/>
</dbReference>
<organism evidence="2 3">
    <name type="scientific">Hibiscus syriacus</name>
    <name type="common">Rose of Sharon</name>
    <dbReference type="NCBI Taxonomy" id="106335"/>
    <lineage>
        <taxon>Eukaryota</taxon>
        <taxon>Viridiplantae</taxon>
        <taxon>Streptophyta</taxon>
        <taxon>Embryophyta</taxon>
        <taxon>Tracheophyta</taxon>
        <taxon>Spermatophyta</taxon>
        <taxon>Magnoliopsida</taxon>
        <taxon>eudicotyledons</taxon>
        <taxon>Gunneridae</taxon>
        <taxon>Pentapetalae</taxon>
        <taxon>rosids</taxon>
        <taxon>malvids</taxon>
        <taxon>Malvales</taxon>
        <taxon>Malvaceae</taxon>
        <taxon>Malvoideae</taxon>
        <taxon>Hibiscus</taxon>
    </lineage>
</organism>
<dbReference type="EMBL" id="VEPZ02001441">
    <property type="protein sequence ID" value="KAE8672905.1"/>
    <property type="molecule type" value="Genomic_DNA"/>
</dbReference>
<protein>
    <submittedName>
        <fullName evidence="2">Organ-specific protein P4</fullName>
    </submittedName>
</protein>
<dbReference type="Proteomes" id="UP000436088">
    <property type="component" value="Unassembled WGS sequence"/>
</dbReference>
<evidence type="ECO:0000259" key="1">
    <source>
        <dbReference type="PROSITE" id="PS51277"/>
    </source>
</evidence>
<dbReference type="Pfam" id="PF03181">
    <property type="entry name" value="BURP"/>
    <property type="match status" value="1"/>
</dbReference>
<reference evidence="2" key="1">
    <citation type="submission" date="2019-09" db="EMBL/GenBank/DDBJ databases">
        <title>Draft genome information of white flower Hibiscus syriacus.</title>
        <authorList>
            <person name="Kim Y.-M."/>
        </authorList>
    </citation>
    <scope>NUCLEOTIDE SEQUENCE [LARGE SCALE GENOMIC DNA]</scope>
    <source>
        <strain evidence="2">YM2019G1</strain>
    </source>
</reference>
<keyword evidence="3" id="KW-1185">Reference proteome</keyword>
<dbReference type="SMART" id="SM01045">
    <property type="entry name" value="BURP"/>
    <property type="match status" value="1"/>
</dbReference>
<dbReference type="InterPro" id="IPR004873">
    <property type="entry name" value="BURP_dom"/>
</dbReference>
<dbReference type="AlphaFoldDB" id="A0A6A2XZI5"/>
<feature type="domain" description="BURP" evidence="1">
    <location>
        <begin position="1"/>
        <end position="152"/>
    </location>
</feature>
<evidence type="ECO:0000313" key="2">
    <source>
        <dbReference type="EMBL" id="KAE8672905.1"/>
    </source>
</evidence>
<proteinExistence type="predicted"/>
<evidence type="ECO:0000313" key="3">
    <source>
        <dbReference type="Proteomes" id="UP000436088"/>
    </source>
</evidence>
<comment type="caution">
    <text evidence="2">The sequence shown here is derived from an EMBL/GenBank/DDBJ whole genome shotgun (WGS) entry which is preliminary data.</text>
</comment>
<sequence length="154" mass="17453">MDNITDPITKGELRFCATSLESMLDYARSLLGLNTKIKVLITTLLRKPTVPLQNYTISDIPERIPFSRMITFHTLSYPYAVFYCHTQKSETRLFRISLGAENGDKVKAIAACHMDTSQWDLDHVSFRLLKIEPGSGQACHFFPPDNLVWVSLSA</sequence>
<accession>A0A6A2XZI5</accession>
<gene>
    <name evidence="2" type="ORF">F3Y22_tig00111834pilonHSYRG00330</name>
</gene>
<name>A0A6A2XZI5_HIBSY</name>
<dbReference type="PANTHER" id="PTHR31236:SF41">
    <property type="entry name" value="BURP DOMAIN PROTEIN USPL1"/>
    <property type="match status" value="1"/>
</dbReference>
<dbReference type="PROSITE" id="PS51277">
    <property type="entry name" value="BURP"/>
    <property type="match status" value="1"/>
</dbReference>
<dbReference type="InterPro" id="IPR044816">
    <property type="entry name" value="BURP"/>
</dbReference>